<keyword evidence="2" id="KW-1185">Reference proteome</keyword>
<dbReference type="AlphaFoldDB" id="V5LX03"/>
<dbReference type="KEGG" id="gjf:M493_05862"/>
<dbReference type="Proteomes" id="UP000015500">
    <property type="component" value="Chromosome"/>
</dbReference>
<protein>
    <submittedName>
        <fullName evidence="1">Uncharacterized protein</fullName>
    </submittedName>
</protein>
<dbReference type="EMBL" id="CP006254">
    <property type="protein sequence ID" value="AHA58130.1"/>
    <property type="molecule type" value="Genomic_DNA"/>
</dbReference>
<organism evidence="1 2">
    <name type="scientific">Geobacillus genomosp. 3</name>
    <dbReference type="NCBI Taxonomy" id="1921421"/>
    <lineage>
        <taxon>Bacteria</taxon>
        <taxon>Bacillati</taxon>
        <taxon>Bacillota</taxon>
        <taxon>Bacilli</taxon>
        <taxon>Bacillales</taxon>
        <taxon>Anoxybacillaceae</taxon>
        <taxon>Geobacillus</taxon>
    </lineage>
</organism>
<gene>
    <name evidence="1" type="ORF">M493_05862</name>
</gene>
<name>V5LX03_GEOG3</name>
<dbReference type="HOGENOM" id="CLU_2507985_0_0_9"/>
<sequence>MSKNGKQNVTGKRLPELATHLNQKQRPWTFSFITSILAKSSMVEEIVFVHDAVFEFRMYDRQRGWPGQSGIHSIIQRCHVFHDEL</sequence>
<proteinExistence type="predicted"/>
<reference evidence="1 2" key="1">
    <citation type="journal article" date="2014" name="Genome Announc.">
        <title>Complete Genome Sequence of the Thermophilic Polychlorinated Biphenyl Degrader Geobacillus sp. Strain JF8 (NBRC 109937).</title>
        <authorList>
            <person name="Shintani M."/>
            <person name="Ohtsubo Y."/>
            <person name="Fukuda K."/>
            <person name="Hosoyama A."/>
            <person name="Ohji S."/>
            <person name="Yamazoe A."/>
            <person name="Fujita N."/>
            <person name="Nagata Y."/>
            <person name="Tsuda M."/>
            <person name="Hatta T."/>
            <person name="Kimbara K."/>
        </authorList>
    </citation>
    <scope>NUCLEOTIDE SEQUENCE [LARGE SCALE GENOMIC DNA]</scope>
    <source>
        <strain evidence="1 2">JF8</strain>
    </source>
</reference>
<dbReference type="STRING" id="1921421.M493_05862"/>
<accession>V5LX03</accession>
<evidence type="ECO:0000313" key="2">
    <source>
        <dbReference type="Proteomes" id="UP000015500"/>
    </source>
</evidence>
<evidence type="ECO:0000313" key="1">
    <source>
        <dbReference type="EMBL" id="AHA58130.1"/>
    </source>
</evidence>